<accession>A0A0W0TK71</accession>
<keyword evidence="2" id="KW-0261">Viral envelope protein</keyword>
<keyword evidence="3" id="KW-1185">Reference proteome</keyword>
<dbReference type="Proteomes" id="UP000251942">
    <property type="component" value="Unassembled WGS sequence"/>
</dbReference>
<dbReference type="EMBL" id="LNYB01000082">
    <property type="protein sequence ID" value="KTC96020.1"/>
    <property type="molecule type" value="Genomic_DNA"/>
</dbReference>
<keyword evidence="2" id="KW-0946">Virion</keyword>
<organism evidence="1 3">
    <name type="scientific">Legionella feeleii</name>
    <dbReference type="NCBI Taxonomy" id="453"/>
    <lineage>
        <taxon>Bacteria</taxon>
        <taxon>Pseudomonadati</taxon>
        <taxon>Pseudomonadota</taxon>
        <taxon>Gammaproteobacteria</taxon>
        <taxon>Legionellales</taxon>
        <taxon>Legionellaceae</taxon>
        <taxon>Legionella</taxon>
    </lineage>
</organism>
<sequence length="142" mass="16365">MKPSTEAIAFIKQSLDGCFNNTIIFPEHVKKLAEMGVIRYEVDLKANHIDYYFNDKTTHREEIALTQTAVNNNFDKESVQKTISAIQQQMIDYPTFLERIVAAGTQKYVVDIIAQQVIYQGMEEQLIEDFPKTEQKQSIPCE</sequence>
<evidence type="ECO:0000313" key="3">
    <source>
        <dbReference type="Proteomes" id="UP000054698"/>
    </source>
</evidence>
<protein>
    <submittedName>
        <fullName evidence="2">Phage envelope protein</fullName>
    </submittedName>
</protein>
<dbReference type="EMBL" id="UASS01000007">
    <property type="protein sequence ID" value="SPX60218.1"/>
    <property type="molecule type" value="Genomic_DNA"/>
</dbReference>
<dbReference type="Pfam" id="PF07166">
    <property type="entry name" value="DUF1398"/>
    <property type="match status" value="1"/>
</dbReference>
<dbReference type="InterPro" id="IPR009833">
    <property type="entry name" value="DUF1398"/>
</dbReference>
<dbReference type="SUPFAM" id="SSF160419">
    <property type="entry name" value="YdfO-like"/>
    <property type="match status" value="1"/>
</dbReference>
<dbReference type="Gene3D" id="3.30.1810.10">
    <property type="entry name" value="YdfO-like"/>
    <property type="match status" value="1"/>
</dbReference>
<reference evidence="2 4" key="2">
    <citation type="submission" date="2018-06" db="EMBL/GenBank/DDBJ databases">
        <authorList>
            <consortium name="Pathogen Informatics"/>
            <person name="Doyle S."/>
        </authorList>
    </citation>
    <scope>NUCLEOTIDE SEQUENCE [LARGE SCALE GENOMIC DNA]</scope>
    <source>
        <strain evidence="2 4">NCTC12022</strain>
    </source>
</reference>
<dbReference type="InterPro" id="IPR036696">
    <property type="entry name" value="YdfO-like_sf"/>
</dbReference>
<gene>
    <name evidence="1" type="ORF">Lfee_2382</name>
    <name evidence="2" type="ORF">NCTC12022_00934</name>
</gene>
<name>A0A0W0TK71_9GAMM</name>
<dbReference type="Proteomes" id="UP000054698">
    <property type="component" value="Unassembled WGS sequence"/>
</dbReference>
<evidence type="ECO:0000313" key="2">
    <source>
        <dbReference type="EMBL" id="SPX60218.1"/>
    </source>
</evidence>
<proteinExistence type="predicted"/>
<evidence type="ECO:0000313" key="4">
    <source>
        <dbReference type="Proteomes" id="UP000251942"/>
    </source>
</evidence>
<evidence type="ECO:0000313" key="1">
    <source>
        <dbReference type="EMBL" id="KTC96020.1"/>
    </source>
</evidence>
<dbReference type="AlphaFoldDB" id="A0A0W0TK71"/>
<reference evidence="1 3" key="1">
    <citation type="submission" date="2015-11" db="EMBL/GenBank/DDBJ databases">
        <title>Genomic analysis of 38 Legionella species identifies large and diverse effector repertoires.</title>
        <authorList>
            <person name="Burstein D."/>
            <person name="Amaro F."/>
            <person name="Zusman T."/>
            <person name="Lifshitz Z."/>
            <person name="Cohen O."/>
            <person name="Gilbert J.A."/>
            <person name="Pupko T."/>
            <person name="Shuman H.A."/>
            <person name="Segal G."/>
        </authorList>
    </citation>
    <scope>NUCLEOTIDE SEQUENCE [LARGE SCALE GENOMIC DNA]</scope>
    <source>
        <strain evidence="1 3">WO-44C</strain>
    </source>
</reference>
<dbReference type="OrthoDB" id="5954591at2"/>
<dbReference type="RefSeq" id="WP_058447106.1">
    <property type="nucleotide sequence ID" value="NZ_CAAAHT010000019.1"/>
</dbReference>
<dbReference type="PATRIC" id="fig|453.4.peg.2608"/>